<dbReference type="SUPFAM" id="SSF53850">
    <property type="entry name" value="Periplasmic binding protein-like II"/>
    <property type="match status" value="1"/>
</dbReference>
<evidence type="ECO:0000313" key="2">
    <source>
        <dbReference type="EMBL" id="AVO40840.1"/>
    </source>
</evidence>
<keyword evidence="3" id="KW-1185">Reference proteome</keyword>
<dbReference type="Proteomes" id="UP000239326">
    <property type="component" value="Chromosome"/>
</dbReference>
<dbReference type="OrthoDB" id="8594082at2"/>
<evidence type="ECO:0000313" key="3">
    <source>
        <dbReference type="Proteomes" id="UP000239326"/>
    </source>
</evidence>
<gene>
    <name evidence="2" type="ORF">C6571_05645</name>
</gene>
<feature type="chain" id="PRO_5015453106" evidence="1">
    <location>
        <begin position="21"/>
        <end position="256"/>
    </location>
</feature>
<dbReference type="KEGG" id="simp:C6571_05645"/>
<dbReference type="RefSeq" id="WP_106445829.1">
    <property type="nucleotide sequence ID" value="NZ_CP027669.1"/>
</dbReference>
<evidence type="ECO:0000256" key="1">
    <source>
        <dbReference type="SAM" id="SignalP"/>
    </source>
</evidence>
<organism evidence="2 3">
    <name type="scientific">Simplicispira suum</name>
    <dbReference type="NCBI Taxonomy" id="2109915"/>
    <lineage>
        <taxon>Bacteria</taxon>
        <taxon>Pseudomonadati</taxon>
        <taxon>Pseudomonadota</taxon>
        <taxon>Betaproteobacteria</taxon>
        <taxon>Burkholderiales</taxon>
        <taxon>Comamonadaceae</taxon>
        <taxon>Simplicispira</taxon>
    </lineage>
</organism>
<feature type="signal peptide" evidence="1">
    <location>
        <begin position="1"/>
        <end position="20"/>
    </location>
</feature>
<dbReference type="AlphaFoldDB" id="A0A2S0MY77"/>
<reference evidence="2 3" key="1">
    <citation type="submission" date="2018-03" db="EMBL/GenBank/DDBJ databases">
        <title>Genome sequencing of Simplicispira sp.</title>
        <authorList>
            <person name="Kim S.-J."/>
            <person name="Heo J."/>
            <person name="Kwon S.-W."/>
        </authorList>
    </citation>
    <scope>NUCLEOTIDE SEQUENCE [LARGE SCALE GENOMIC DNA]</scope>
    <source>
        <strain evidence="2 3">SC1-8</strain>
    </source>
</reference>
<protein>
    <submittedName>
        <fullName evidence="2">ABC transporter substrate-binding protein</fullName>
    </submittedName>
</protein>
<dbReference type="EMBL" id="CP027669">
    <property type="protein sequence ID" value="AVO40840.1"/>
    <property type="molecule type" value="Genomic_DNA"/>
</dbReference>
<accession>A0A2S0MY77</accession>
<proteinExistence type="predicted"/>
<keyword evidence="1" id="KW-0732">Signal</keyword>
<name>A0A2S0MY77_9BURK</name>
<dbReference type="Gene3D" id="3.40.190.10">
    <property type="entry name" value="Periplasmic binding protein-like II"/>
    <property type="match status" value="2"/>
</dbReference>
<dbReference type="PANTHER" id="PTHR38834:SF3">
    <property type="entry name" value="SOLUTE-BINDING PROTEIN FAMILY 3_N-TERMINAL DOMAIN-CONTAINING PROTEIN"/>
    <property type="match status" value="1"/>
</dbReference>
<dbReference type="PANTHER" id="PTHR38834">
    <property type="entry name" value="PERIPLASMIC SUBSTRATE BINDING PROTEIN FAMILY 3"/>
    <property type="match status" value="1"/>
</dbReference>
<sequence length="256" mass="28677">MSRLAVCIWALCLGPVWCQAQTIQAVTETTPYTYVEGTKVAGTATEVVELTLQRAGLTDYTLRLYPWARAYDMALKEPGVLIFLIARTAAREDQFRWVGEIMKIQYHLYRLKSRPLDIDTLESAKAYTIGVMRDDVRQQYLRSKGFKRLVVSAQSLDVFKKLLSGQVDLVPLTTDDAASLCQQTQFDCKGLERVLTLDEASTGLYMAYNLQTPPDLVLRTQQAFDKLKAEGQVQRIMAGTPSAQAKNPASGEVVKR</sequence>